<dbReference type="Pfam" id="PF07019">
    <property type="entry name" value="EMC6"/>
    <property type="match status" value="1"/>
</dbReference>
<dbReference type="InterPro" id="IPR029008">
    <property type="entry name" value="EMC6-like"/>
</dbReference>
<dbReference type="AlphaFoldDB" id="D8PN03"/>
<dbReference type="eggNOG" id="KOG4455">
    <property type="taxonomic scope" value="Eukaryota"/>
</dbReference>
<dbReference type="GeneID" id="9585691"/>
<evidence type="ECO:0000313" key="9">
    <source>
        <dbReference type="EMBL" id="EFJ02855.1"/>
    </source>
</evidence>
<dbReference type="STRING" id="578458.D8PN03"/>
<evidence type="ECO:0000256" key="1">
    <source>
        <dbReference type="ARBA" id="ARBA00004477"/>
    </source>
</evidence>
<evidence type="ECO:0000256" key="6">
    <source>
        <dbReference type="ARBA" id="ARBA00022989"/>
    </source>
</evidence>
<dbReference type="PANTHER" id="PTHR20994:SF0">
    <property type="entry name" value="ER MEMBRANE PROTEIN COMPLEX SUBUNIT 6"/>
    <property type="match status" value="1"/>
</dbReference>
<feature type="transmembrane region" description="Helical" evidence="8">
    <location>
        <begin position="97"/>
        <end position="114"/>
    </location>
</feature>
<evidence type="ECO:0000256" key="7">
    <source>
        <dbReference type="ARBA" id="ARBA00023136"/>
    </source>
</evidence>
<evidence type="ECO:0000256" key="2">
    <source>
        <dbReference type="ARBA" id="ARBA00009436"/>
    </source>
</evidence>
<dbReference type="KEGG" id="scm:SCHCO_02620872"/>
<name>D8PN03_SCHCM</name>
<dbReference type="VEuPathDB" id="FungiDB:SCHCODRAFT_02620872"/>
<gene>
    <name evidence="9" type="ORF">SCHCODRAFT_62878</name>
</gene>
<evidence type="ECO:0000256" key="3">
    <source>
        <dbReference type="ARBA" id="ARBA00020827"/>
    </source>
</evidence>
<proteinExistence type="inferred from homology"/>
<organism evidence="10">
    <name type="scientific">Schizophyllum commune (strain H4-8 / FGSC 9210)</name>
    <name type="common">Split gill fungus</name>
    <dbReference type="NCBI Taxonomy" id="578458"/>
    <lineage>
        <taxon>Eukaryota</taxon>
        <taxon>Fungi</taxon>
        <taxon>Dikarya</taxon>
        <taxon>Basidiomycota</taxon>
        <taxon>Agaricomycotina</taxon>
        <taxon>Agaricomycetes</taxon>
        <taxon>Agaricomycetidae</taxon>
        <taxon>Agaricales</taxon>
        <taxon>Schizophyllaceae</taxon>
        <taxon>Schizophyllum</taxon>
    </lineage>
</organism>
<dbReference type="RefSeq" id="XP_003037757.1">
    <property type="nucleotide sequence ID" value="XM_003037711.1"/>
</dbReference>
<dbReference type="HOGENOM" id="CLU_110781_1_0_1"/>
<keyword evidence="5" id="KW-0256">Endoplasmic reticulum</keyword>
<accession>D8PN03</accession>
<feature type="transmembrane region" description="Helical" evidence="8">
    <location>
        <begin position="55"/>
        <end position="72"/>
    </location>
</feature>
<reference evidence="9 10" key="1">
    <citation type="journal article" date="2010" name="Nat. Biotechnol.">
        <title>Genome sequence of the model mushroom Schizophyllum commune.</title>
        <authorList>
            <person name="Ohm R.A."/>
            <person name="de Jong J.F."/>
            <person name="Lugones L.G."/>
            <person name="Aerts A."/>
            <person name="Kothe E."/>
            <person name="Stajich J.E."/>
            <person name="de Vries R.P."/>
            <person name="Record E."/>
            <person name="Levasseur A."/>
            <person name="Baker S.E."/>
            <person name="Bartholomew K.A."/>
            <person name="Coutinho P.M."/>
            <person name="Erdmann S."/>
            <person name="Fowler T.J."/>
            <person name="Gathman A.C."/>
            <person name="Lombard V."/>
            <person name="Henrissat B."/>
            <person name="Knabe N."/>
            <person name="Kuees U."/>
            <person name="Lilly W.W."/>
            <person name="Lindquist E."/>
            <person name="Lucas S."/>
            <person name="Magnuson J.K."/>
            <person name="Piumi F."/>
            <person name="Raudaskoski M."/>
            <person name="Salamov A."/>
            <person name="Schmutz J."/>
            <person name="Schwarze F.W.M.R."/>
            <person name="vanKuyk P.A."/>
            <person name="Horton J.S."/>
            <person name="Grigoriev I.V."/>
            <person name="Woesten H.A.B."/>
        </authorList>
    </citation>
    <scope>NUCLEOTIDE SEQUENCE [LARGE SCALE GENOMIC DNA]</scope>
    <source>
        <strain evidence="10">H4-8 / FGSC 9210</strain>
    </source>
</reference>
<dbReference type="Proteomes" id="UP000007431">
    <property type="component" value="Unassembled WGS sequence"/>
</dbReference>
<dbReference type="FunCoup" id="D8PN03">
    <property type="interactions" value="197"/>
</dbReference>
<protein>
    <recommendedName>
        <fullName evidence="3">ER membrane protein complex subunit 6</fullName>
    </recommendedName>
</protein>
<dbReference type="InParanoid" id="D8PN03"/>
<dbReference type="InterPro" id="IPR008504">
    <property type="entry name" value="Emc6"/>
</dbReference>
<dbReference type="GO" id="GO:0072546">
    <property type="term" value="C:EMC complex"/>
    <property type="evidence" value="ECO:0007669"/>
    <property type="project" value="InterPro"/>
</dbReference>
<evidence type="ECO:0000256" key="5">
    <source>
        <dbReference type="ARBA" id="ARBA00022824"/>
    </source>
</evidence>
<evidence type="ECO:0000256" key="8">
    <source>
        <dbReference type="SAM" id="Phobius"/>
    </source>
</evidence>
<dbReference type="GO" id="GO:0000045">
    <property type="term" value="P:autophagosome assembly"/>
    <property type="evidence" value="ECO:0007669"/>
    <property type="project" value="TreeGrafter"/>
</dbReference>
<comment type="similarity">
    <text evidence="2">Belongs to the EMC6 family.</text>
</comment>
<keyword evidence="7 8" id="KW-0472">Membrane</keyword>
<dbReference type="OMA" id="VNCKGRP"/>
<evidence type="ECO:0000313" key="10">
    <source>
        <dbReference type="Proteomes" id="UP000007431"/>
    </source>
</evidence>
<evidence type="ECO:0000256" key="4">
    <source>
        <dbReference type="ARBA" id="ARBA00022692"/>
    </source>
</evidence>
<keyword evidence="10" id="KW-1185">Reference proteome</keyword>
<sequence length="115" mass="12026">MATQAPAAATPDAKVQLIYPPNVQANSTVNTVKFITASLAGAVAGILGLQHIKGFALFGASTLLTAFCLFAINCRGSPARYVPGGLPALVNPGKDNAFTFVLVWTLFYGIVHVYD</sequence>
<dbReference type="PANTHER" id="PTHR20994">
    <property type="entry name" value="ER MEMBRANE PROTEIN COMPLEX SUBUNIT 6"/>
    <property type="match status" value="1"/>
</dbReference>
<dbReference type="EMBL" id="GL377302">
    <property type="protein sequence ID" value="EFJ02855.1"/>
    <property type="molecule type" value="Genomic_DNA"/>
</dbReference>
<comment type="subcellular location">
    <subcellularLocation>
        <location evidence="1">Endoplasmic reticulum membrane</location>
        <topology evidence="1">Multi-pass membrane protein</topology>
    </subcellularLocation>
</comment>
<keyword evidence="6 8" id="KW-1133">Transmembrane helix</keyword>
<dbReference type="OrthoDB" id="16510at2759"/>
<dbReference type="GO" id="GO:0034975">
    <property type="term" value="P:protein folding in endoplasmic reticulum"/>
    <property type="evidence" value="ECO:0007669"/>
    <property type="project" value="TreeGrafter"/>
</dbReference>
<keyword evidence="4 8" id="KW-0812">Transmembrane</keyword>